<dbReference type="InterPro" id="IPR044880">
    <property type="entry name" value="NCX_ion-bd_dom_sf"/>
</dbReference>
<keyword evidence="14" id="KW-0406">Ion transport</keyword>
<name>A0A7S2XAR0_9EUKA</name>
<gene>
    <name evidence="20" type="ORF">LSP00402_LOCUS6241</name>
</gene>
<keyword evidence="13" id="KW-0915">Sodium</keyword>
<feature type="transmembrane region" description="Helical" evidence="18">
    <location>
        <begin position="144"/>
        <end position="167"/>
    </location>
</feature>
<evidence type="ECO:0000256" key="12">
    <source>
        <dbReference type="ARBA" id="ARBA00022989"/>
    </source>
</evidence>
<dbReference type="PANTHER" id="PTHR10846">
    <property type="entry name" value="SODIUM/POTASSIUM/CALCIUM EXCHANGER"/>
    <property type="match status" value="1"/>
</dbReference>
<evidence type="ECO:0000256" key="11">
    <source>
        <dbReference type="ARBA" id="ARBA00022958"/>
    </source>
</evidence>
<dbReference type="GO" id="GO:0005886">
    <property type="term" value="C:plasma membrane"/>
    <property type="evidence" value="ECO:0007669"/>
    <property type="project" value="TreeGrafter"/>
</dbReference>
<evidence type="ECO:0000256" key="8">
    <source>
        <dbReference type="ARBA" id="ARBA00022729"/>
    </source>
</evidence>
<dbReference type="EMBL" id="HBHP01010114">
    <property type="protein sequence ID" value="CAD9756531.1"/>
    <property type="molecule type" value="Transcribed_RNA"/>
</dbReference>
<dbReference type="GO" id="GO:0015293">
    <property type="term" value="F:symporter activity"/>
    <property type="evidence" value="ECO:0007669"/>
    <property type="project" value="UniProtKB-KW"/>
</dbReference>
<organism evidence="20">
    <name type="scientific">Lotharella oceanica</name>
    <dbReference type="NCBI Taxonomy" id="641309"/>
    <lineage>
        <taxon>Eukaryota</taxon>
        <taxon>Sar</taxon>
        <taxon>Rhizaria</taxon>
        <taxon>Cercozoa</taxon>
        <taxon>Chlorarachniophyceae</taxon>
        <taxon>Lotharella</taxon>
    </lineage>
</organism>
<evidence type="ECO:0000256" key="1">
    <source>
        <dbReference type="ARBA" id="ARBA00004141"/>
    </source>
</evidence>
<evidence type="ECO:0000256" key="7">
    <source>
        <dbReference type="ARBA" id="ARBA00022692"/>
    </source>
</evidence>
<feature type="transmembrane region" description="Helical" evidence="18">
    <location>
        <begin position="464"/>
        <end position="481"/>
    </location>
</feature>
<proteinExistence type="inferred from homology"/>
<evidence type="ECO:0000256" key="18">
    <source>
        <dbReference type="SAM" id="Phobius"/>
    </source>
</evidence>
<feature type="region of interest" description="Disordered" evidence="17">
    <location>
        <begin position="249"/>
        <end position="287"/>
    </location>
</feature>
<accession>A0A7S2XAR0</accession>
<feature type="transmembrane region" description="Helical" evidence="18">
    <location>
        <begin position="435"/>
        <end position="458"/>
    </location>
</feature>
<keyword evidence="11" id="KW-0630">Potassium</keyword>
<feature type="domain" description="Sodium/calcium exchanger membrane region" evidence="19">
    <location>
        <begin position="332"/>
        <end position="480"/>
    </location>
</feature>
<dbReference type="Gene3D" id="1.20.1420.30">
    <property type="entry name" value="NCX, central ion-binding region"/>
    <property type="match status" value="2"/>
</dbReference>
<protein>
    <recommendedName>
        <fullName evidence="19">Sodium/calcium exchanger membrane region domain-containing protein</fullName>
    </recommendedName>
</protein>
<keyword evidence="12 18" id="KW-1133">Transmembrane helix</keyword>
<dbReference type="InterPro" id="IPR004481">
    <property type="entry name" value="K/Na/Ca-exchanger"/>
</dbReference>
<keyword evidence="3" id="KW-0813">Transport</keyword>
<keyword evidence="8" id="KW-0732">Signal</keyword>
<evidence type="ECO:0000256" key="10">
    <source>
        <dbReference type="ARBA" id="ARBA00022847"/>
    </source>
</evidence>
<feature type="domain" description="Sodium/calcium exchanger membrane region" evidence="19">
    <location>
        <begin position="83"/>
        <end position="223"/>
    </location>
</feature>
<keyword evidence="10" id="KW-0769">Symport</keyword>
<evidence type="ECO:0000256" key="5">
    <source>
        <dbReference type="ARBA" id="ARBA00022538"/>
    </source>
</evidence>
<dbReference type="AlphaFoldDB" id="A0A7S2XAR0"/>
<keyword evidence="15 18" id="KW-0472">Membrane</keyword>
<comment type="subcellular location">
    <subcellularLocation>
        <location evidence="1">Membrane</location>
        <topology evidence="1">Multi-pass membrane protein</topology>
    </subcellularLocation>
</comment>
<evidence type="ECO:0000256" key="14">
    <source>
        <dbReference type="ARBA" id="ARBA00023065"/>
    </source>
</evidence>
<evidence type="ECO:0000259" key="19">
    <source>
        <dbReference type="Pfam" id="PF01699"/>
    </source>
</evidence>
<evidence type="ECO:0000256" key="17">
    <source>
        <dbReference type="SAM" id="MobiDB-lite"/>
    </source>
</evidence>
<keyword evidence="7 18" id="KW-0812">Transmembrane</keyword>
<dbReference type="GO" id="GO:0006874">
    <property type="term" value="P:intracellular calcium ion homeostasis"/>
    <property type="evidence" value="ECO:0007669"/>
    <property type="project" value="TreeGrafter"/>
</dbReference>
<dbReference type="FunFam" id="1.20.1420.30:FF:000009">
    <property type="entry name" value="sodium/potassium/calcium exchanger 5 isoform X2"/>
    <property type="match status" value="1"/>
</dbReference>
<dbReference type="Pfam" id="PF01699">
    <property type="entry name" value="Na_Ca_ex"/>
    <property type="match status" value="2"/>
</dbReference>
<comment type="similarity">
    <text evidence="2">Belongs to the Ca(2+):cation antiporter (CaCA) (TC 2.A.19) family. SLC24A subfamily.</text>
</comment>
<feature type="transmembrane region" description="Helical" evidence="18">
    <location>
        <begin position="332"/>
        <end position="351"/>
    </location>
</feature>
<evidence type="ECO:0000256" key="4">
    <source>
        <dbReference type="ARBA" id="ARBA00022449"/>
    </source>
</evidence>
<feature type="transmembrane region" description="Helical" evidence="18">
    <location>
        <begin position="179"/>
        <end position="199"/>
    </location>
</feature>
<feature type="transmembrane region" description="Helical" evidence="18">
    <location>
        <begin position="303"/>
        <end position="320"/>
    </location>
</feature>
<evidence type="ECO:0000256" key="9">
    <source>
        <dbReference type="ARBA" id="ARBA00022837"/>
    </source>
</evidence>
<dbReference type="GO" id="GO:0005262">
    <property type="term" value="F:calcium channel activity"/>
    <property type="evidence" value="ECO:0007669"/>
    <property type="project" value="TreeGrafter"/>
</dbReference>
<feature type="transmembrane region" description="Helical" evidence="18">
    <location>
        <begin position="115"/>
        <end position="132"/>
    </location>
</feature>
<keyword evidence="6" id="KW-0109">Calcium transport</keyword>
<dbReference type="NCBIfam" id="TIGR00367">
    <property type="entry name" value="calcium/sodium antiporter"/>
    <property type="match status" value="1"/>
</dbReference>
<evidence type="ECO:0000256" key="13">
    <source>
        <dbReference type="ARBA" id="ARBA00023053"/>
    </source>
</evidence>
<evidence type="ECO:0000256" key="3">
    <source>
        <dbReference type="ARBA" id="ARBA00022448"/>
    </source>
</evidence>
<feature type="transmembrane region" description="Helical" evidence="18">
    <location>
        <begin position="76"/>
        <end position="94"/>
    </location>
</feature>
<dbReference type="InterPro" id="IPR004837">
    <property type="entry name" value="NaCa_Exmemb"/>
</dbReference>
<evidence type="ECO:0000256" key="6">
    <source>
        <dbReference type="ARBA" id="ARBA00022568"/>
    </source>
</evidence>
<feature type="transmembrane region" description="Helical" evidence="18">
    <location>
        <begin position="358"/>
        <end position="379"/>
    </location>
</feature>
<reference evidence="20" key="1">
    <citation type="submission" date="2021-01" db="EMBL/GenBank/DDBJ databases">
        <authorList>
            <person name="Corre E."/>
            <person name="Pelletier E."/>
            <person name="Niang G."/>
            <person name="Scheremetjew M."/>
            <person name="Finn R."/>
            <person name="Kale V."/>
            <person name="Holt S."/>
            <person name="Cochrane G."/>
            <person name="Meng A."/>
            <person name="Brown T."/>
            <person name="Cohen L."/>
        </authorList>
    </citation>
    <scope>NUCLEOTIDE SEQUENCE</scope>
    <source>
        <strain evidence="20">CCMP622</strain>
    </source>
</reference>
<keyword evidence="4" id="KW-0050">Antiport</keyword>
<dbReference type="GO" id="GO:0008273">
    <property type="term" value="F:calcium, potassium:sodium antiporter activity"/>
    <property type="evidence" value="ECO:0007669"/>
    <property type="project" value="TreeGrafter"/>
</dbReference>
<keyword evidence="5" id="KW-0633">Potassium transport</keyword>
<evidence type="ECO:0000313" key="20">
    <source>
        <dbReference type="EMBL" id="CAD9756531.1"/>
    </source>
</evidence>
<dbReference type="PANTHER" id="PTHR10846:SF8">
    <property type="entry name" value="INNER MEMBRANE PROTEIN YRBG"/>
    <property type="match status" value="1"/>
</dbReference>
<keyword evidence="9" id="KW-0106">Calcium</keyword>
<evidence type="ECO:0000256" key="15">
    <source>
        <dbReference type="ARBA" id="ARBA00023136"/>
    </source>
</evidence>
<feature type="transmembrane region" description="Helical" evidence="18">
    <location>
        <begin position="205"/>
        <end position="224"/>
    </location>
</feature>
<evidence type="ECO:0000256" key="16">
    <source>
        <dbReference type="ARBA" id="ARBA00023201"/>
    </source>
</evidence>
<evidence type="ECO:0000256" key="2">
    <source>
        <dbReference type="ARBA" id="ARBA00005364"/>
    </source>
</evidence>
<keyword evidence="16" id="KW-0739">Sodium transport</keyword>
<sequence>MASQIRRPMRRLTKTFFGIAIFLALKFGTGIAFAKSSAGDATEGTANGHGRSLLHWITEDECKTEFEVGNNGGPAVFLYIMAICYNFLALAIVVDEYFVRSIEVILKKLKISEDVAGAIFMAAGTSAAELFSNMVDTFVYQSNIGFGVIYGTVIFNVFVGIGYASYICPSDVKKCNWKVMCRDTSWYVFSIIMVVSFIWDKKVEWYESFILVLMYVGYVFTVVYQSSLEVMLCGADGSIAQQKENVMELEEKNSPSSSRRNVDVGDLELSEKKSETASPEPASVDIVEPESNLDNPSSLCSKFYCILTAPINFLVYWTIPDSGTPEEPTNKYMWAFLVSCIWIAGLSWLMVKFATSIGCILNVGAILLGTTFLAIGTSIPDSMSTIIAARKGQGPIAVSNTLGSNIFDMQIAIGFPWLIYSWANGKAYSIDHGDMTGPVVFLLLSAFVLHFGLSLFGWKLRKRLGFILLSLYVVFLIFVFCEEFA</sequence>